<dbReference type="Pfam" id="PF09361">
    <property type="entry name" value="Phasin_2"/>
    <property type="match status" value="1"/>
</dbReference>
<reference evidence="2" key="1">
    <citation type="submission" date="2020-10" db="EMBL/GenBank/DDBJ databases">
        <title>Bacterium isolated from coastal waters sediment.</title>
        <authorList>
            <person name="Chen R.-J."/>
            <person name="Lu D.-C."/>
            <person name="Zhu K.-L."/>
            <person name="Du Z.-J."/>
        </authorList>
    </citation>
    <scope>NUCLEOTIDE SEQUENCE</scope>
    <source>
        <strain evidence="2">N1Y112</strain>
    </source>
</reference>
<dbReference type="NCBIfam" id="TIGR01841">
    <property type="entry name" value="phasin"/>
    <property type="match status" value="1"/>
</dbReference>
<evidence type="ECO:0000313" key="2">
    <source>
        <dbReference type="EMBL" id="MBE9398686.1"/>
    </source>
</evidence>
<evidence type="ECO:0000259" key="1">
    <source>
        <dbReference type="Pfam" id="PF09361"/>
    </source>
</evidence>
<protein>
    <submittedName>
        <fullName evidence="2">Phasin family protein</fullName>
    </submittedName>
</protein>
<keyword evidence="3" id="KW-1185">Reference proteome</keyword>
<sequence>MFQDMNKAFSQSMEPFKDLVNIQTKMLEELTRQQMACTKSCIEATIQQTKEMQNCQSPTELMELQKTYAKKLEDTLKDASEHNLQALGEARSEMERLTQDTFDAFASKK</sequence>
<comment type="caution">
    <text evidence="2">The sequence shown here is derived from an EMBL/GenBank/DDBJ whole genome shotgun (WGS) entry which is preliminary data.</text>
</comment>
<name>A0A8J7KB18_9GAMM</name>
<dbReference type="Proteomes" id="UP000640333">
    <property type="component" value="Unassembled WGS sequence"/>
</dbReference>
<proteinExistence type="predicted"/>
<organism evidence="2 3">
    <name type="scientific">Pontibacterium sinense</name>
    <dbReference type="NCBI Taxonomy" id="2781979"/>
    <lineage>
        <taxon>Bacteria</taxon>
        <taxon>Pseudomonadati</taxon>
        <taxon>Pseudomonadota</taxon>
        <taxon>Gammaproteobacteria</taxon>
        <taxon>Oceanospirillales</taxon>
        <taxon>Oceanospirillaceae</taxon>
        <taxon>Pontibacterium</taxon>
    </lineage>
</organism>
<dbReference type="AlphaFoldDB" id="A0A8J7KB18"/>
<dbReference type="EMBL" id="JADEYS010000017">
    <property type="protein sequence ID" value="MBE9398686.1"/>
    <property type="molecule type" value="Genomic_DNA"/>
</dbReference>
<evidence type="ECO:0000313" key="3">
    <source>
        <dbReference type="Proteomes" id="UP000640333"/>
    </source>
</evidence>
<dbReference type="InterPro" id="IPR010127">
    <property type="entry name" value="Phasin_subfam-1"/>
</dbReference>
<accession>A0A8J7KB18</accession>
<gene>
    <name evidence="2" type="ORF">IOQ59_15615</name>
</gene>
<dbReference type="RefSeq" id="WP_193954381.1">
    <property type="nucleotide sequence ID" value="NZ_JADEYS010000017.1"/>
</dbReference>
<feature type="domain" description="Phasin" evidence="1">
    <location>
        <begin position="3"/>
        <end position="100"/>
    </location>
</feature>
<dbReference type="InterPro" id="IPR018968">
    <property type="entry name" value="Phasin"/>
</dbReference>